<organism evidence="1 2">
    <name type="scientific">Roseovarius halotolerans</name>
    <dbReference type="NCBI Taxonomy" id="505353"/>
    <lineage>
        <taxon>Bacteria</taxon>
        <taxon>Pseudomonadati</taxon>
        <taxon>Pseudomonadota</taxon>
        <taxon>Alphaproteobacteria</taxon>
        <taxon>Rhodobacterales</taxon>
        <taxon>Roseobacteraceae</taxon>
        <taxon>Roseovarius</taxon>
    </lineage>
</organism>
<dbReference type="EMBL" id="FWFU01000006">
    <property type="protein sequence ID" value="SLN65180.1"/>
    <property type="molecule type" value="Genomic_DNA"/>
</dbReference>
<proteinExistence type="predicted"/>
<protein>
    <submittedName>
        <fullName evidence="1">Uncharacterized protein</fullName>
    </submittedName>
</protein>
<evidence type="ECO:0000313" key="1">
    <source>
        <dbReference type="EMBL" id="SLN65180.1"/>
    </source>
</evidence>
<accession>A0A1X6ZYU3</accession>
<sequence>MNRLKPIHTKQLSYATGIAPVCFDRNCGQRGMIPSRLHQNAVQASLREALKKKT</sequence>
<evidence type="ECO:0000313" key="2">
    <source>
        <dbReference type="Proteomes" id="UP000193207"/>
    </source>
</evidence>
<gene>
    <name evidence="1" type="ORF">ROH8110_03668</name>
</gene>
<dbReference type="RefSeq" id="WP_170156537.1">
    <property type="nucleotide sequence ID" value="NZ_FWFU01000006.1"/>
</dbReference>
<reference evidence="1 2" key="1">
    <citation type="submission" date="2017-03" db="EMBL/GenBank/DDBJ databases">
        <authorList>
            <person name="Afonso C.L."/>
            <person name="Miller P.J."/>
            <person name="Scott M.A."/>
            <person name="Spackman E."/>
            <person name="Goraichik I."/>
            <person name="Dimitrov K.M."/>
            <person name="Suarez D.L."/>
            <person name="Swayne D.E."/>
        </authorList>
    </citation>
    <scope>NUCLEOTIDE SEQUENCE [LARGE SCALE GENOMIC DNA]</scope>
    <source>
        <strain evidence="1 2">CECT 8110</strain>
    </source>
</reference>
<dbReference type="Proteomes" id="UP000193207">
    <property type="component" value="Unassembled WGS sequence"/>
</dbReference>
<dbReference type="AlphaFoldDB" id="A0A1X6ZYU3"/>
<keyword evidence="2" id="KW-1185">Reference proteome</keyword>
<name>A0A1X6ZYU3_9RHOB</name>